<dbReference type="InterPro" id="IPR029479">
    <property type="entry name" value="Nitroreductase"/>
</dbReference>
<evidence type="ECO:0000256" key="1">
    <source>
        <dbReference type="ARBA" id="ARBA00007118"/>
    </source>
</evidence>
<name>A0A1G7CTH3_9BACT</name>
<keyword evidence="5" id="KW-1185">Reference proteome</keyword>
<gene>
    <name evidence="4" type="ORF">SAMN05661003_11085</name>
</gene>
<dbReference type="SUPFAM" id="SSF55469">
    <property type="entry name" value="FMN-dependent nitroreductase-like"/>
    <property type="match status" value="1"/>
</dbReference>
<proteinExistence type="inferred from homology"/>
<comment type="similarity">
    <text evidence="1">Belongs to the nitroreductase family.</text>
</comment>
<feature type="domain" description="Nitroreductase" evidence="3">
    <location>
        <begin position="74"/>
        <end position="157"/>
    </location>
</feature>
<dbReference type="InterPro" id="IPR000415">
    <property type="entry name" value="Nitroreductase-like"/>
</dbReference>
<dbReference type="AlphaFoldDB" id="A0A1G7CTH3"/>
<dbReference type="Gene3D" id="3.40.109.10">
    <property type="entry name" value="NADH Oxidase"/>
    <property type="match status" value="1"/>
</dbReference>
<dbReference type="EMBL" id="FNAQ01000010">
    <property type="protein sequence ID" value="SDE41956.1"/>
    <property type="molecule type" value="Genomic_DNA"/>
</dbReference>
<dbReference type="RefSeq" id="WP_092078936.1">
    <property type="nucleotide sequence ID" value="NZ_FNAQ01000010.1"/>
</dbReference>
<dbReference type="Proteomes" id="UP000243205">
    <property type="component" value="Unassembled WGS sequence"/>
</dbReference>
<evidence type="ECO:0000313" key="4">
    <source>
        <dbReference type="EMBL" id="SDE41956.1"/>
    </source>
</evidence>
<organism evidence="4 5">
    <name type="scientific">Desulfuromonas thiophila</name>
    <dbReference type="NCBI Taxonomy" id="57664"/>
    <lineage>
        <taxon>Bacteria</taxon>
        <taxon>Pseudomonadati</taxon>
        <taxon>Thermodesulfobacteriota</taxon>
        <taxon>Desulfuromonadia</taxon>
        <taxon>Desulfuromonadales</taxon>
        <taxon>Desulfuromonadaceae</taxon>
        <taxon>Desulfuromonas</taxon>
    </lineage>
</organism>
<sequence>MSETAPSALLALLRQRRSVRSFTDQPLTEAQRQLLREVALRAPSSRGRSPWHFIFVEDRALLGQLAQAKQQGSAFLANAALAVVVCADPQISDVWIEDCALATTLLHLAASEAGLGSCWVQIRQRPHDANRSAESWVQSCLAIPPNLRVATIVGIGWTGTTLPGHAAESLAQERLHQQRFGQ</sequence>
<accession>A0A1G7CTH3</accession>
<dbReference type="Pfam" id="PF00881">
    <property type="entry name" value="Nitroreductase"/>
    <property type="match status" value="2"/>
</dbReference>
<dbReference type="OrthoDB" id="9809288at2"/>
<dbReference type="GO" id="GO:0016491">
    <property type="term" value="F:oxidoreductase activity"/>
    <property type="evidence" value="ECO:0007669"/>
    <property type="project" value="UniProtKB-KW"/>
</dbReference>
<evidence type="ECO:0000256" key="2">
    <source>
        <dbReference type="ARBA" id="ARBA00023002"/>
    </source>
</evidence>
<dbReference type="PANTHER" id="PTHR43673">
    <property type="entry name" value="NAD(P)H NITROREDUCTASE YDGI-RELATED"/>
    <property type="match status" value="1"/>
</dbReference>
<protein>
    <submittedName>
        <fullName evidence="4">Nitroreductase</fullName>
    </submittedName>
</protein>
<dbReference type="CDD" id="cd02151">
    <property type="entry name" value="nitroreductase"/>
    <property type="match status" value="1"/>
</dbReference>
<reference evidence="5" key="1">
    <citation type="submission" date="2016-10" db="EMBL/GenBank/DDBJ databases">
        <authorList>
            <person name="Varghese N."/>
            <person name="Submissions S."/>
        </authorList>
    </citation>
    <scope>NUCLEOTIDE SEQUENCE [LARGE SCALE GENOMIC DNA]</scope>
    <source>
        <strain evidence="5">DSM 8987</strain>
    </source>
</reference>
<dbReference type="STRING" id="57664.SAMN05661003_11085"/>
<feature type="domain" description="Nitroreductase" evidence="3">
    <location>
        <begin position="13"/>
        <end position="72"/>
    </location>
</feature>
<evidence type="ECO:0000259" key="3">
    <source>
        <dbReference type="Pfam" id="PF00881"/>
    </source>
</evidence>
<evidence type="ECO:0000313" key="5">
    <source>
        <dbReference type="Proteomes" id="UP000243205"/>
    </source>
</evidence>
<dbReference type="PANTHER" id="PTHR43673:SF10">
    <property type="entry name" value="NADH DEHYDROGENASE_NAD(P)H NITROREDUCTASE XCC3605-RELATED"/>
    <property type="match status" value="1"/>
</dbReference>
<keyword evidence="2" id="KW-0560">Oxidoreductase</keyword>